<organism evidence="1 2">
    <name type="scientific">Camellia lanceoleosa</name>
    <dbReference type="NCBI Taxonomy" id="1840588"/>
    <lineage>
        <taxon>Eukaryota</taxon>
        <taxon>Viridiplantae</taxon>
        <taxon>Streptophyta</taxon>
        <taxon>Embryophyta</taxon>
        <taxon>Tracheophyta</taxon>
        <taxon>Spermatophyta</taxon>
        <taxon>Magnoliopsida</taxon>
        <taxon>eudicotyledons</taxon>
        <taxon>Gunneridae</taxon>
        <taxon>Pentapetalae</taxon>
        <taxon>asterids</taxon>
        <taxon>Ericales</taxon>
        <taxon>Theaceae</taxon>
        <taxon>Camellia</taxon>
    </lineage>
</organism>
<dbReference type="Proteomes" id="UP001060215">
    <property type="component" value="Chromosome 2"/>
</dbReference>
<sequence>MAFMMSSNKSQEVKNLSSVSDGRDTNSVTSYLYLKSSSAHSTSEPLDKDVVLRRIRHHKCLNKIRSPFQALLSSSFSCSGQADMVAAQQQRWLEQDDAFSAP</sequence>
<keyword evidence="2" id="KW-1185">Reference proteome</keyword>
<name>A0ACC0HZG9_9ERIC</name>
<protein>
    <submittedName>
        <fullName evidence="1">Uncharacterized protein</fullName>
    </submittedName>
</protein>
<proteinExistence type="predicted"/>
<accession>A0ACC0HZG9</accession>
<reference evidence="1 2" key="1">
    <citation type="journal article" date="2022" name="Plant J.">
        <title>Chromosome-level genome of Camellia lanceoleosa provides a valuable resource for understanding genome evolution and self-incompatibility.</title>
        <authorList>
            <person name="Gong W."/>
            <person name="Xiao S."/>
            <person name="Wang L."/>
            <person name="Liao Z."/>
            <person name="Chang Y."/>
            <person name="Mo W."/>
            <person name="Hu G."/>
            <person name="Li W."/>
            <person name="Zhao G."/>
            <person name="Zhu H."/>
            <person name="Hu X."/>
            <person name="Ji K."/>
            <person name="Xiang X."/>
            <person name="Song Q."/>
            <person name="Yuan D."/>
            <person name="Jin S."/>
            <person name="Zhang L."/>
        </authorList>
    </citation>
    <scope>NUCLEOTIDE SEQUENCE [LARGE SCALE GENOMIC DNA]</scope>
    <source>
        <strain evidence="1">SQ_2022a</strain>
    </source>
</reference>
<gene>
    <name evidence="1" type="ORF">LOK49_LG04G01034</name>
</gene>
<comment type="caution">
    <text evidence="1">The sequence shown here is derived from an EMBL/GenBank/DDBJ whole genome shotgun (WGS) entry which is preliminary data.</text>
</comment>
<evidence type="ECO:0000313" key="2">
    <source>
        <dbReference type="Proteomes" id="UP001060215"/>
    </source>
</evidence>
<dbReference type="EMBL" id="CM045759">
    <property type="protein sequence ID" value="KAI8018764.1"/>
    <property type="molecule type" value="Genomic_DNA"/>
</dbReference>
<evidence type="ECO:0000313" key="1">
    <source>
        <dbReference type="EMBL" id="KAI8018764.1"/>
    </source>
</evidence>